<dbReference type="InterPro" id="IPR006311">
    <property type="entry name" value="TAT_signal"/>
</dbReference>
<dbReference type="InterPro" id="IPR005064">
    <property type="entry name" value="BUG"/>
</dbReference>
<dbReference type="CDD" id="cd07012">
    <property type="entry name" value="PBP2_Bug_TTT"/>
    <property type="match status" value="1"/>
</dbReference>
<sequence>MKKDPAIQALRRTLLLGAAATAAAVLLPRGARAAGFPNRPITFICPWAVGGTADQSMRVLCQAAAKALDQAIVVENRAGASGMIGAKALASAKPDGYTIGQIPISVTRFSQLGMLAADPRTDFTYIARTSGQTFGIVVKADSRFKTLADMVQYAKAHPGVVTYGHAGVGGATHVGMEQFALAAGIQLNAIAYKGGAPALQDLLGGQIDMLADSSSWAPQVEAGNLRLLATWGAQRPPRFNNSPTLKDLGYDVVVDAPNGVGAPKGLDPAVEQVLREAFRKAVASEEFRQIADKLDAPVMYLDGPDYQRYVAQVYGQETRLIERLRLKAMLQQS</sequence>
<feature type="signal peptide" evidence="2">
    <location>
        <begin position="1"/>
        <end position="33"/>
    </location>
</feature>
<evidence type="ECO:0000256" key="1">
    <source>
        <dbReference type="ARBA" id="ARBA00006987"/>
    </source>
</evidence>
<dbReference type="Pfam" id="PF03401">
    <property type="entry name" value="TctC"/>
    <property type="match status" value="1"/>
</dbReference>
<dbReference type="InterPro" id="IPR042100">
    <property type="entry name" value="Bug_dom1"/>
</dbReference>
<organism evidence="4 6">
    <name type="scientific">Bordetella bronchialis</name>
    <dbReference type="NCBI Taxonomy" id="463025"/>
    <lineage>
        <taxon>Bacteria</taxon>
        <taxon>Pseudomonadati</taxon>
        <taxon>Pseudomonadota</taxon>
        <taxon>Betaproteobacteria</taxon>
        <taxon>Burkholderiales</taxon>
        <taxon>Alcaligenaceae</taxon>
        <taxon>Bordetella</taxon>
    </lineage>
</organism>
<keyword evidence="2" id="KW-0732">Signal</keyword>
<proteinExistence type="inferred from homology"/>
<dbReference type="PIRSF" id="PIRSF017082">
    <property type="entry name" value="YflP"/>
    <property type="match status" value="1"/>
</dbReference>
<dbReference type="OrthoDB" id="8678477at2"/>
<evidence type="ECO:0000256" key="2">
    <source>
        <dbReference type="SAM" id="SignalP"/>
    </source>
</evidence>
<evidence type="ECO:0000313" key="6">
    <source>
        <dbReference type="Proteomes" id="UP000092213"/>
    </source>
</evidence>
<gene>
    <name evidence="3" type="ORF">BAU06_03720</name>
    <name evidence="4" type="ORF">BAU08_03685</name>
</gene>
<feature type="chain" id="PRO_5008258315" evidence="2">
    <location>
        <begin position="34"/>
        <end position="333"/>
    </location>
</feature>
<dbReference type="PROSITE" id="PS51318">
    <property type="entry name" value="TAT"/>
    <property type="match status" value="1"/>
</dbReference>
<dbReference type="PANTHER" id="PTHR42928:SF5">
    <property type="entry name" value="BLR1237 PROTEIN"/>
    <property type="match status" value="1"/>
</dbReference>
<dbReference type="Gene3D" id="3.40.190.150">
    <property type="entry name" value="Bordetella uptake gene, domain 1"/>
    <property type="match status" value="1"/>
</dbReference>
<dbReference type="STRING" id="463025.BAU08_03685"/>
<dbReference type="SUPFAM" id="SSF53850">
    <property type="entry name" value="Periplasmic binding protein-like II"/>
    <property type="match status" value="1"/>
</dbReference>
<dbReference type="EMBL" id="CP016171">
    <property type="protein sequence ID" value="ANN70551.1"/>
    <property type="molecule type" value="Genomic_DNA"/>
</dbReference>
<name>A0A193FTP0_9BORD</name>
<keyword evidence="5" id="KW-1185">Reference proteome</keyword>
<comment type="similarity">
    <text evidence="1">Belongs to the UPF0065 (bug) family.</text>
</comment>
<evidence type="ECO:0000313" key="4">
    <source>
        <dbReference type="EMBL" id="ANN70551.1"/>
    </source>
</evidence>
<reference evidence="5 6" key="1">
    <citation type="submission" date="2016-06" db="EMBL/GenBank/DDBJ databases">
        <title>Complete genome sequences of Bordetella bronchialis and Bordetella flabilis.</title>
        <authorList>
            <person name="LiPuma J.J."/>
            <person name="Spilker T."/>
        </authorList>
    </citation>
    <scope>NUCLEOTIDE SEQUENCE [LARGE SCALE GENOMIC DNA]</scope>
    <source>
        <strain evidence="4 6">AU17976</strain>
        <strain evidence="3 5">AU3182</strain>
    </source>
</reference>
<dbReference type="EMBL" id="CP016170">
    <property type="protein sequence ID" value="ANN65521.1"/>
    <property type="molecule type" value="Genomic_DNA"/>
</dbReference>
<dbReference type="Gene3D" id="3.40.190.10">
    <property type="entry name" value="Periplasmic binding protein-like II"/>
    <property type="match status" value="1"/>
</dbReference>
<dbReference type="Proteomes" id="UP000091897">
    <property type="component" value="Chromosome"/>
</dbReference>
<protein>
    <submittedName>
        <fullName evidence="4">Uncharacterized protein</fullName>
    </submittedName>
</protein>
<evidence type="ECO:0000313" key="5">
    <source>
        <dbReference type="Proteomes" id="UP000091897"/>
    </source>
</evidence>
<evidence type="ECO:0000313" key="3">
    <source>
        <dbReference type="EMBL" id="ANN65521.1"/>
    </source>
</evidence>
<accession>A0A193FTP0</accession>
<dbReference type="AlphaFoldDB" id="A0A193FTP0"/>
<dbReference type="Proteomes" id="UP000092213">
    <property type="component" value="Chromosome"/>
</dbReference>
<dbReference type="PANTHER" id="PTHR42928">
    <property type="entry name" value="TRICARBOXYLATE-BINDING PROTEIN"/>
    <property type="match status" value="1"/>
</dbReference>
<dbReference type="RefSeq" id="WP_066344457.1">
    <property type="nucleotide sequence ID" value="NZ_CBCSFJ010000009.1"/>
</dbReference>
<dbReference type="KEGG" id="bbro:BAU06_03720"/>